<dbReference type="AlphaFoldDB" id="A0A1V2IIW5"/>
<dbReference type="Proteomes" id="UP000188929">
    <property type="component" value="Unassembled WGS sequence"/>
</dbReference>
<dbReference type="Pfam" id="PF09335">
    <property type="entry name" value="VTT_dom"/>
    <property type="match status" value="1"/>
</dbReference>
<name>A0A1V2IIW5_9ACTN</name>
<evidence type="ECO:0000259" key="9">
    <source>
        <dbReference type="Pfam" id="PF09335"/>
    </source>
</evidence>
<feature type="transmembrane region" description="Helical" evidence="7">
    <location>
        <begin position="12"/>
        <end position="29"/>
    </location>
</feature>
<feature type="transmembrane region" description="Helical" evidence="7">
    <location>
        <begin position="34"/>
        <end position="54"/>
    </location>
</feature>
<feature type="domain" description="VTT" evidence="9">
    <location>
        <begin position="40"/>
        <end position="172"/>
    </location>
</feature>
<dbReference type="InterPro" id="IPR032818">
    <property type="entry name" value="DedA-like"/>
</dbReference>
<keyword evidence="6 7" id="KW-0472">Membrane</keyword>
<reference evidence="11" key="1">
    <citation type="submission" date="2016-10" db="EMBL/GenBank/DDBJ databases">
        <title>Frankia sp. NRRL B-16386 Genome sequencing.</title>
        <authorList>
            <person name="Ghodhbane-Gtari F."/>
            <person name="Swanson E."/>
            <person name="Gueddou A."/>
            <person name="Hezbri K."/>
            <person name="Ktari K."/>
            <person name="Nouioui I."/>
            <person name="Morris K."/>
            <person name="Simpson S."/>
            <person name="Abebe-Akele F."/>
            <person name="Thomas K."/>
            <person name="Gtari M."/>
            <person name="Tisa L.S."/>
        </authorList>
    </citation>
    <scope>NUCLEOTIDE SEQUENCE [LARGE SCALE GENOMIC DNA]</scope>
    <source>
        <strain evidence="11">NRRL B-16386</strain>
    </source>
</reference>
<dbReference type="PANTHER" id="PTHR30353">
    <property type="entry name" value="INNER MEMBRANE PROTEIN DEDA-RELATED"/>
    <property type="match status" value="1"/>
</dbReference>
<evidence type="ECO:0000256" key="4">
    <source>
        <dbReference type="ARBA" id="ARBA00022692"/>
    </source>
</evidence>
<evidence type="ECO:0000256" key="2">
    <source>
        <dbReference type="ARBA" id="ARBA00010792"/>
    </source>
</evidence>
<feature type="transmembrane region" description="Helical" evidence="7">
    <location>
        <begin position="184"/>
        <end position="204"/>
    </location>
</feature>
<keyword evidence="5 7" id="KW-1133">Transmembrane helix</keyword>
<evidence type="ECO:0000256" key="6">
    <source>
        <dbReference type="ARBA" id="ARBA00023136"/>
    </source>
</evidence>
<feature type="compositionally biased region" description="Basic and acidic residues" evidence="8">
    <location>
        <begin position="214"/>
        <end position="228"/>
    </location>
</feature>
<dbReference type="OrthoDB" id="9813426at2"/>
<keyword evidence="11" id="KW-1185">Reference proteome</keyword>
<dbReference type="RefSeq" id="WP_076814055.1">
    <property type="nucleotide sequence ID" value="NZ_MOMC01000010.1"/>
</dbReference>
<comment type="similarity">
    <text evidence="2 7">Belongs to the DedA family.</text>
</comment>
<dbReference type="GO" id="GO:0005886">
    <property type="term" value="C:plasma membrane"/>
    <property type="evidence" value="ECO:0007669"/>
    <property type="project" value="UniProtKB-SubCell"/>
</dbReference>
<dbReference type="STRING" id="1834516.BL253_05115"/>
<keyword evidence="3 7" id="KW-1003">Cell membrane</keyword>
<keyword evidence="4 7" id="KW-0812">Transmembrane</keyword>
<evidence type="ECO:0000256" key="8">
    <source>
        <dbReference type="SAM" id="MobiDB-lite"/>
    </source>
</evidence>
<evidence type="ECO:0000256" key="7">
    <source>
        <dbReference type="RuleBase" id="RU367016"/>
    </source>
</evidence>
<dbReference type="InterPro" id="IPR032816">
    <property type="entry name" value="VTT_dom"/>
</dbReference>
<sequence length="228" mass="24456">MPGPLAVNVLDPASLASAFGLTGLILIIFAETGLLIGFFLPGDSLLFLAGAYSATAATGDRPHFNIGAVLVGVAVAALLGAQTGYFIGRRTGPRLFNRPDSRLFKRENVARAQDFLERYGYGKSIVLARFVPIVRTFMNPVAGVIGVPARTFLLYNVVGGLVWSVGVTLLGYGLGRSVPIDHYIIPITLVIVLLSAIPVLRELASRRSASGRHRSPDRAEDTDRRPTR</sequence>
<evidence type="ECO:0000313" key="11">
    <source>
        <dbReference type="Proteomes" id="UP000188929"/>
    </source>
</evidence>
<evidence type="ECO:0000256" key="3">
    <source>
        <dbReference type="ARBA" id="ARBA00022475"/>
    </source>
</evidence>
<feature type="transmembrane region" description="Helical" evidence="7">
    <location>
        <begin position="152"/>
        <end position="172"/>
    </location>
</feature>
<protein>
    <recommendedName>
        <fullName evidence="9">VTT domain-containing protein</fullName>
    </recommendedName>
</protein>
<proteinExistence type="inferred from homology"/>
<feature type="region of interest" description="Disordered" evidence="8">
    <location>
        <begin position="208"/>
        <end position="228"/>
    </location>
</feature>
<feature type="transmembrane region" description="Helical" evidence="7">
    <location>
        <begin position="66"/>
        <end position="88"/>
    </location>
</feature>
<gene>
    <name evidence="10" type="ORF">BL253_05115</name>
</gene>
<accession>A0A1V2IIW5</accession>
<comment type="caution">
    <text evidence="10">The sequence shown here is derived from an EMBL/GenBank/DDBJ whole genome shotgun (WGS) entry which is preliminary data.</text>
</comment>
<dbReference type="PANTHER" id="PTHR30353:SF0">
    <property type="entry name" value="TRANSMEMBRANE PROTEIN"/>
    <property type="match status" value="1"/>
</dbReference>
<dbReference type="EMBL" id="MOMC01000010">
    <property type="protein sequence ID" value="ONH32416.1"/>
    <property type="molecule type" value="Genomic_DNA"/>
</dbReference>
<evidence type="ECO:0000313" key="10">
    <source>
        <dbReference type="EMBL" id="ONH32416.1"/>
    </source>
</evidence>
<evidence type="ECO:0000256" key="1">
    <source>
        <dbReference type="ARBA" id="ARBA00004651"/>
    </source>
</evidence>
<organism evidence="10 11">
    <name type="scientific">Pseudofrankia asymbiotica</name>
    <dbReference type="NCBI Taxonomy" id="1834516"/>
    <lineage>
        <taxon>Bacteria</taxon>
        <taxon>Bacillati</taxon>
        <taxon>Actinomycetota</taxon>
        <taxon>Actinomycetes</taxon>
        <taxon>Frankiales</taxon>
        <taxon>Frankiaceae</taxon>
        <taxon>Pseudofrankia</taxon>
    </lineage>
</organism>
<comment type="subcellular location">
    <subcellularLocation>
        <location evidence="1 7">Cell membrane</location>
        <topology evidence="1 7">Multi-pass membrane protein</topology>
    </subcellularLocation>
</comment>
<evidence type="ECO:0000256" key="5">
    <source>
        <dbReference type="ARBA" id="ARBA00022989"/>
    </source>
</evidence>